<dbReference type="AlphaFoldDB" id="A0A9D5KAW5"/>
<dbReference type="SMART" id="SM00567">
    <property type="entry name" value="EZ_HEAT"/>
    <property type="match status" value="10"/>
</dbReference>
<protein>
    <recommendedName>
        <fullName evidence="3">HEAT repeat domain-containing protein</fullName>
    </recommendedName>
</protein>
<comment type="caution">
    <text evidence="1">The sequence shown here is derived from an EMBL/GenBank/DDBJ whole genome shotgun (WGS) entry which is preliminary data.</text>
</comment>
<sequence length="441" mass="49428">MAKVVERKQGFAPDGGGRMVSRSILFLTVLLTALTPFQIHGQNDRVTELLDEFESDNPEDRKSALFSLSNYEEDPRAVEVFIKALADDNSEVRLYALTKFPKTSDPRAIPAIVDVQNNDGDCLVRSQAAEALAGIEDDRAIDALINAMNSDESFMVRGRAVNSLASHVRYSRHTVNEKILSALCSALLVNDEPSTRHAVAWAMHDISDPRVVEPLILALNDEDINVRKNAAEAFGRRRIKEPRAVEPLIRTLKTDIPFVTTWAAFSLGKMDDFRATGPLIDVLNEDYEVTEYISDERDEKWFTAGALGELGDPRAIEPLIHVMNNHEDVVIRWKAAESLGMFDDARAALALLDASVSEVEGLGNEAVFALIDMGEPALEPLSTALKDKKRDFEVQLWAASIIGETSKDNPELESYMKLVEKWHKQNKRKIQRYSRRHSEER</sequence>
<dbReference type="Proteomes" id="UP000630660">
    <property type="component" value="Unassembled WGS sequence"/>
</dbReference>
<reference evidence="1" key="1">
    <citation type="submission" date="2019-11" db="EMBL/GenBank/DDBJ databases">
        <title>Microbial mats filling the niche in hypersaline microbial mats.</title>
        <authorList>
            <person name="Wong H.L."/>
            <person name="Macleod F.I."/>
            <person name="White R.A. III"/>
            <person name="Burns B.P."/>
        </authorList>
    </citation>
    <scope>NUCLEOTIDE SEQUENCE</scope>
    <source>
        <strain evidence="1">Bin_327</strain>
    </source>
</reference>
<evidence type="ECO:0000313" key="2">
    <source>
        <dbReference type="Proteomes" id="UP000630660"/>
    </source>
</evidence>
<evidence type="ECO:0008006" key="3">
    <source>
        <dbReference type="Google" id="ProtNLM"/>
    </source>
</evidence>
<dbReference type="SUPFAM" id="SSF48371">
    <property type="entry name" value="ARM repeat"/>
    <property type="match status" value="1"/>
</dbReference>
<dbReference type="EMBL" id="WJKJ01000199">
    <property type="protein sequence ID" value="MBD3364765.1"/>
    <property type="molecule type" value="Genomic_DNA"/>
</dbReference>
<accession>A0A9D5KAW5</accession>
<dbReference type="InterPro" id="IPR011989">
    <property type="entry name" value="ARM-like"/>
</dbReference>
<organism evidence="1 2">
    <name type="scientific">candidate division WOR-3 bacterium</name>
    <dbReference type="NCBI Taxonomy" id="2052148"/>
    <lineage>
        <taxon>Bacteria</taxon>
        <taxon>Bacteria division WOR-3</taxon>
    </lineage>
</organism>
<name>A0A9D5KAW5_UNCW3</name>
<dbReference type="InterPro" id="IPR004155">
    <property type="entry name" value="PBS_lyase_HEAT"/>
</dbReference>
<dbReference type="PANTHER" id="PTHR12697">
    <property type="entry name" value="PBS LYASE HEAT-LIKE PROTEIN"/>
    <property type="match status" value="1"/>
</dbReference>
<gene>
    <name evidence="1" type="ORF">GF359_06070</name>
</gene>
<dbReference type="Pfam" id="PF13646">
    <property type="entry name" value="HEAT_2"/>
    <property type="match status" value="3"/>
</dbReference>
<proteinExistence type="predicted"/>
<dbReference type="PANTHER" id="PTHR12697:SF5">
    <property type="entry name" value="DEOXYHYPUSINE HYDROXYLASE"/>
    <property type="match status" value="1"/>
</dbReference>
<dbReference type="Gene3D" id="1.25.10.10">
    <property type="entry name" value="Leucine-rich Repeat Variant"/>
    <property type="match status" value="3"/>
</dbReference>
<dbReference type="GO" id="GO:0016491">
    <property type="term" value="F:oxidoreductase activity"/>
    <property type="evidence" value="ECO:0007669"/>
    <property type="project" value="TreeGrafter"/>
</dbReference>
<dbReference type="InterPro" id="IPR016024">
    <property type="entry name" value="ARM-type_fold"/>
</dbReference>
<evidence type="ECO:0000313" key="1">
    <source>
        <dbReference type="EMBL" id="MBD3364765.1"/>
    </source>
</evidence>